<gene>
    <name evidence="1" type="ORF">LZ536_11715</name>
</gene>
<name>A0ABT0RQ20_9SPHN</name>
<organism evidence="1 2">
    <name type="scientific">Sphingomonas alba</name>
    <dbReference type="NCBI Taxonomy" id="2908208"/>
    <lineage>
        <taxon>Bacteria</taxon>
        <taxon>Pseudomonadati</taxon>
        <taxon>Pseudomonadota</taxon>
        <taxon>Alphaproteobacteria</taxon>
        <taxon>Sphingomonadales</taxon>
        <taxon>Sphingomonadaceae</taxon>
        <taxon>Sphingomonas</taxon>
    </lineage>
</organism>
<dbReference type="EMBL" id="JAMGBD010000002">
    <property type="protein sequence ID" value="MCL6684562.1"/>
    <property type="molecule type" value="Genomic_DNA"/>
</dbReference>
<comment type="caution">
    <text evidence="1">The sequence shown here is derived from an EMBL/GenBank/DDBJ whole genome shotgun (WGS) entry which is preliminary data.</text>
</comment>
<dbReference type="Proteomes" id="UP001165363">
    <property type="component" value="Unassembled WGS sequence"/>
</dbReference>
<proteinExistence type="predicted"/>
<reference evidence="1" key="1">
    <citation type="submission" date="2022-05" db="EMBL/GenBank/DDBJ databases">
        <authorList>
            <person name="Jo J.-H."/>
            <person name="Im W.-T."/>
        </authorList>
    </citation>
    <scope>NUCLEOTIDE SEQUENCE</scope>
    <source>
        <strain evidence="1">SE158</strain>
    </source>
</reference>
<dbReference type="RefSeq" id="WP_249848968.1">
    <property type="nucleotide sequence ID" value="NZ_JAMGBD010000002.1"/>
</dbReference>
<evidence type="ECO:0000313" key="1">
    <source>
        <dbReference type="EMBL" id="MCL6684562.1"/>
    </source>
</evidence>
<protein>
    <submittedName>
        <fullName evidence="1">Uncharacterized protein</fullName>
    </submittedName>
</protein>
<evidence type="ECO:0000313" key="2">
    <source>
        <dbReference type="Proteomes" id="UP001165363"/>
    </source>
</evidence>
<accession>A0ABT0RQ20</accession>
<keyword evidence="2" id="KW-1185">Reference proteome</keyword>
<sequence>MTISGVDSRGHADAAAGSVIIHGHELDPGDGDVAAMVPHGWRGIQLCYCVWDSPESPCKCMHDPRWYLPIGGIRREQRSARKDHDGKALHEFEIAKGTPVLLEMKVEEMADQAKAAAA</sequence>